<name>A0AAD8R4X9_LOLMU</name>
<organism evidence="4 5">
    <name type="scientific">Lolium multiflorum</name>
    <name type="common">Italian ryegrass</name>
    <name type="synonym">Lolium perenne subsp. multiflorum</name>
    <dbReference type="NCBI Taxonomy" id="4521"/>
    <lineage>
        <taxon>Eukaryota</taxon>
        <taxon>Viridiplantae</taxon>
        <taxon>Streptophyta</taxon>
        <taxon>Embryophyta</taxon>
        <taxon>Tracheophyta</taxon>
        <taxon>Spermatophyta</taxon>
        <taxon>Magnoliopsida</taxon>
        <taxon>Liliopsida</taxon>
        <taxon>Poales</taxon>
        <taxon>Poaceae</taxon>
        <taxon>BOP clade</taxon>
        <taxon>Pooideae</taxon>
        <taxon>Poodae</taxon>
        <taxon>Poeae</taxon>
        <taxon>Poeae Chloroplast Group 2 (Poeae type)</taxon>
        <taxon>Loliodinae</taxon>
        <taxon>Loliinae</taxon>
        <taxon>Lolium</taxon>
    </lineage>
</organism>
<sequence>MEKAQADLSALKRQGDELQKQCANTTATLKSINDTLRNLSMWVPTVDESIKGIHQSLENVGNRLTSLEAERGLGAGARTPGKDIVHDSQAIPLATSLKVALPARGQMRKDFPHTPVNFELGDRSEESGYNTGRTSNYHSYSRPLKTNYPRFDGENPKWWKTVCEKCFALYEVDHATCARFASMHFVGNVALWLQSYEAEHDVDTWEELCVAIHMKFGKDKHHRQLAELERHKQSGTVENYYKKFEELRHKVLVHNKHYDEAFFVTKFVKGLRKDIQRAIKLHDPKNVDAAL</sequence>
<gene>
    <name evidence="4" type="ORF">QYE76_019359</name>
</gene>
<feature type="domain" description="Retrotransposon gag" evidence="3">
    <location>
        <begin position="179"/>
        <end position="272"/>
    </location>
</feature>
<keyword evidence="5" id="KW-1185">Reference proteome</keyword>
<evidence type="ECO:0000313" key="4">
    <source>
        <dbReference type="EMBL" id="KAK1613842.1"/>
    </source>
</evidence>
<reference evidence="4" key="1">
    <citation type="submission" date="2023-07" db="EMBL/GenBank/DDBJ databases">
        <title>A chromosome-level genome assembly of Lolium multiflorum.</title>
        <authorList>
            <person name="Chen Y."/>
            <person name="Copetti D."/>
            <person name="Kolliker R."/>
            <person name="Studer B."/>
        </authorList>
    </citation>
    <scope>NUCLEOTIDE SEQUENCE</scope>
    <source>
        <strain evidence="4">02402/16</strain>
        <tissue evidence="4">Leaf</tissue>
    </source>
</reference>
<evidence type="ECO:0000313" key="5">
    <source>
        <dbReference type="Proteomes" id="UP001231189"/>
    </source>
</evidence>
<feature type="coiled-coil region" evidence="1">
    <location>
        <begin position="1"/>
        <end position="28"/>
    </location>
</feature>
<dbReference type="AlphaFoldDB" id="A0AAD8R4X9"/>
<dbReference type="InterPro" id="IPR005162">
    <property type="entry name" value="Retrotrans_gag_dom"/>
</dbReference>
<evidence type="ECO:0000256" key="1">
    <source>
        <dbReference type="SAM" id="Coils"/>
    </source>
</evidence>
<accession>A0AAD8R4X9</accession>
<protein>
    <recommendedName>
        <fullName evidence="3">Retrotransposon gag domain-containing protein</fullName>
    </recommendedName>
</protein>
<comment type="caution">
    <text evidence="4">The sequence shown here is derived from an EMBL/GenBank/DDBJ whole genome shotgun (WGS) entry which is preliminary data.</text>
</comment>
<proteinExistence type="predicted"/>
<evidence type="ECO:0000259" key="3">
    <source>
        <dbReference type="Pfam" id="PF03732"/>
    </source>
</evidence>
<dbReference type="Proteomes" id="UP001231189">
    <property type="component" value="Unassembled WGS sequence"/>
</dbReference>
<evidence type="ECO:0000256" key="2">
    <source>
        <dbReference type="SAM" id="MobiDB-lite"/>
    </source>
</evidence>
<keyword evidence="1" id="KW-0175">Coiled coil</keyword>
<dbReference type="Pfam" id="PF03732">
    <property type="entry name" value="Retrotrans_gag"/>
    <property type="match status" value="1"/>
</dbReference>
<feature type="region of interest" description="Disordered" evidence="2">
    <location>
        <begin position="112"/>
        <end position="134"/>
    </location>
</feature>
<dbReference type="EMBL" id="JAUUTY010000006">
    <property type="protein sequence ID" value="KAK1613842.1"/>
    <property type="molecule type" value="Genomic_DNA"/>
</dbReference>